<organism evidence="1 2">
    <name type="scientific">Denitrobaculum tricleocarpae</name>
    <dbReference type="NCBI Taxonomy" id="2591009"/>
    <lineage>
        <taxon>Bacteria</taxon>
        <taxon>Pseudomonadati</taxon>
        <taxon>Pseudomonadota</taxon>
        <taxon>Alphaproteobacteria</taxon>
        <taxon>Rhodospirillales</taxon>
        <taxon>Rhodospirillaceae</taxon>
        <taxon>Denitrobaculum</taxon>
    </lineage>
</organism>
<dbReference type="Pfam" id="PF06233">
    <property type="entry name" value="Usg"/>
    <property type="match status" value="1"/>
</dbReference>
<keyword evidence="2" id="KW-1185">Reference proteome</keyword>
<dbReference type="AlphaFoldDB" id="A0A545TUG9"/>
<evidence type="ECO:0008006" key="3">
    <source>
        <dbReference type="Google" id="ProtNLM"/>
    </source>
</evidence>
<dbReference type="RefSeq" id="WP_142896578.1">
    <property type="nucleotide sequence ID" value="NZ_ML660054.1"/>
</dbReference>
<reference evidence="1 2" key="1">
    <citation type="submission" date="2019-06" db="EMBL/GenBank/DDBJ databases">
        <title>Whole genome sequence for Rhodospirillaceae sp. R148.</title>
        <authorList>
            <person name="Wang G."/>
        </authorList>
    </citation>
    <scope>NUCLEOTIDE SEQUENCE [LARGE SCALE GENOMIC DNA]</scope>
    <source>
        <strain evidence="1 2">R148</strain>
    </source>
</reference>
<dbReference type="OrthoDB" id="9811054at2"/>
<accession>A0A545TUG9</accession>
<dbReference type="EMBL" id="VHSH01000003">
    <property type="protein sequence ID" value="TQV80864.1"/>
    <property type="molecule type" value="Genomic_DNA"/>
</dbReference>
<proteinExistence type="predicted"/>
<dbReference type="InterPro" id="IPR009354">
    <property type="entry name" value="Usg"/>
</dbReference>
<protein>
    <recommendedName>
        <fullName evidence="3">Usg family protein</fullName>
    </recommendedName>
</protein>
<evidence type="ECO:0000313" key="1">
    <source>
        <dbReference type="EMBL" id="TQV80864.1"/>
    </source>
</evidence>
<dbReference type="Proteomes" id="UP000315252">
    <property type="component" value="Unassembled WGS sequence"/>
</dbReference>
<comment type="caution">
    <text evidence="1">The sequence shown here is derived from an EMBL/GenBank/DDBJ whole genome shotgun (WGS) entry which is preliminary data.</text>
</comment>
<evidence type="ECO:0000313" key="2">
    <source>
        <dbReference type="Proteomes" id="UP000315252"/>
    </source>
</evidence>
<name>A0A545TUG9_9PROT</name>
<sequence>MKTTIIERQLAGYTLATAEIIYRMPDHLELLQSYVWQEYDLVPEYPELQRFLKFWKENLDGPLVSVTVGSRELFKRGEWRHTEALLTLH</sequence>
<gene>
    <name evidence="1" type="ORF">FKG95_12000</name>
</gene>